<comment type="caution">
    <text evidence="3">The sequence shown here is derived from an EMBL/GenBank/DDBJ whole genome shotgun (WGS) entry which is preliminary data.</text>
</comment>
<dbReference type="GO" id="GO:0080120">
    <property type="term" value="P:CAAX-box protein maturation"/>
    <property type="evidence" value="ECO:0007669"/>
    <property type="project" value="UniProtKB-ARBA"/>
</dbReference>
<feature type="transmembrane region" description="Helical" evidence="1">
    <location>
        <begin position="196"/>
        <end position="214"/>
    </location>
</feature>
<dbReference type="GO" id="GO:0008237">
    <property type="term" value="F:metallopeptidase activity"/>
    <property type="evidence" value="ECO:0007669"/>
    <property type="project" value="UniProtKB-KW"/>
</dbReference>
<dbReference type="RefSeq" id="WP_161110709.1">
    <property type="nucleotide sequence ID" value="NZ_WWHY01000001.1"/>
</dbReference>
<feature type="transmembrane region" description="Helical" evidence="1">
    <location>
        <begin position="132"/>
        <end position="149"/>
    </location>
</feature>
<feature type="transmembrane region" description="Helical" evidence="1">
    <location>
        <begin position="19"/>
        <end position="37"/>
    </location>
</feature>
<dbReference type="PANTHER" id="PTHR39430:SF1">
    <property type="entry name" value="PROTEASE"/>
    <property type="match status" value="1"/>
</dbReference>
<dbReference type="AlphaFoldDB" id="A0A7K2IR31"/>
<dbReference type="GO" id="GO:0004175">
    <property type="term" value="F:endopeptidase activity"/>
    <property type="evidence" value="ECO:0007669"/>
    <property type="project" value="UniProtKB-ARBA"/>
</dbReference>
<keyword evidence="1" id="KW-0812">Transmembrane</keyword>
<feature type="transmembrane region" description="Helical" evidence="1">
    <location>
        <begin position="98"/>
        <end position="120"/>
    </location>
</feature>
<feature type="transmembrane region" description="Helical" evidence="1">
    <location>
        <begin position="221"/>
        <end position="239"/>
    </location>
</feature>
<proteinExistence type="predicted"/>
<keyword evidence="3" id="KW-0645">Protease</keyword>
<dbReference type="InterPro" id="IPR003675">
    <property type="entry name" value="Rce1/LyrA-like_dom"/>
</dbReference>
<name>A0A7K2IR31_9ACTN</name>
<dbReference type="Proteomes" id="UP000467124">
    <property type="component" value="Unassembled WGS sequence"/>
</dbReference>
<dbReference type="PANTHER" id="PTHR39430">
    <property type="entry name" value="MEMBRANE-ASSOCIATED PROTEASE-RELATED"/>
    <property type="match status" value="1"/>
</dbReference>
<reference evidence="3 4" key="1">
    <citation type="journal article" date="2019" name="Nat. Commun.">
        <title>The antimicrobial potential of Streptomyces from insect microbiomes.</title>
        <authorList>
            <person name="Chevrette M.G."/>
            <person name="Carlson C.M."/>
            <person name="Ortega H.E."/>
            <person name="Thomas C."/>
            <person name="Ananiev G.E."/>
            <person name="Barns K.J."/>
            <person name="Book A.J."/>
            <person name="Cagnazzo J."/>
            <person name="Carlos C."/>
            <person name="Flanigan W."/>
            <person name="Grubbs K.J."/>
            <person name="Horn H.A."/>
            <person name="Hoffmann F.M."/>
            <person name="Klassen J.L."/>
            <person name="Knack J.J."/>
            <person name="Lewin G.R."/>
            <person name="McDonald B.R."/>
            <person name="Muller L."/>
            <person name="Melo W.G.P."/>
            <person name="Pinto-Tomas A.A."/>
            <person name="Schmitz A."/>
            <person name="Wendt-Pienkowski E."/>
            <person name="Wildman S."/>
            <person name="Zhao M."/>
            <person name="Zhang F."/>
            <person name="Bugni T.S."/>
            <person name="Andes D.R."/>
            <person name="Pupo M.T."/>
            <person name="Currie C.R."/>
        </authorList>
    </citation>
    <scope>NUCLEOTIDE SEQUENCE [LARGE SCALE GENOMIC DNA]</scope>
    <source>
        <strain evidence="3 4">SID5840</strain>
    </source>
</reference>
<dbReference type="Pfam" id="PF02517">
    <property type="entry name" value="Rce1-like"/>
    <property type="match status" value="1"/>
</dbReference>
<keyword evidence="3" id="KW-0378">Hydrolase</keyword>
<sequence length="294" mass="31984">MDPNIPRANRTDGPARPPLLLRITAVTMAAALIWYSLAALNDLSPIEAGDSGNLAHWMNALVAFSLAVPMIWAARRFLDRRPWEGLRLTGPREAWRPFLVGLASWLLPASLGLGVCLALGVTITPSAPTAEVVFSLMMVVVLVLLYEALPEELIFRGHLFRNLNTVMSGWAAVLGQAVLFGLWGSGLWVFSQGWGVLVERLPLFIGVALVLGCIRLVTGNLWACVGFHLAFQVGAQGLLNWGLFEVSDLDTVMGTVFMLPLVLGLLTTMMLLRDTGTWSERIPDQAPRDSSAGR</sequence>
<keyword evidence="1" id="KW-1133">Transmembrane helix</keyword>
<dbReference type="GO" id="GO:0006508">
    <property type="term" value="P:proteolysis"/>
    <property type="evidence" value="ECO:0007669"/>
    <property type="project" value="UniProtKB-KW"/>
</dbReference>
<gene>
    <name evidence="3" type="ORF">GTW20_08840</name>
</gene>
<feature type="transmembrane region" description="Helical" evidence="1">
    <location>
        <begin position="57"/>
        <end position="78"/>
    </location>
</feature>
<dbReference type="EMBL" id="WWHY01000001">
    <property type="protein sequence ID" value="MYR32373.1"/>
    <property type="molecule type" value="Genomic_DNA"/>
</dbReference>
<evidence type="ECO:0000313" key="3">
    <source>
        <dbReference type="EMBL" id="MYR32373.1"/>
    </source>
</evidence>
<protein>
    <submittedName>
        <fullName evidence="3">CPBP family intramembrane metalloprotease</fullName>
    </submittedName>
</protein>
<evidence type="ECO:0000259" key="2">
    <source>
        <dbReference type="Pfam" id="PF02517"/>
    </source>
</evidence>
<feature type="transmembrane region" description="Helical" evidence="1">
    <location>
        <begin position="251"/>
        <end position="272"/>
    </location>
</feature>
<organism evidence="3 4">
    <name type="scientific">Nocardiopsis alba</name>
    <dbReference type="NCBI Taxonomy" id="53437"/>
    <lineage>
        <taxon>Bacteria</taxon>
        <taxon>Bacillati</taxon>
        <taxon>Actinomycetota</taxon>
        <taxon>Actinomycetes</taxon>
        <taxon>Streptosporangiales</taxon>
        <taxon>Nocardiopsidaceae</taxon>
        <taxon>Nocardiopsis</taxon>
    </lineage>
</organism>
<evidence type="ECO:0000256" key="1">
    <source>
        <dbReference type="SAM" id="Phobius"/>
    </source>
</evidence>
<feature type="transmembrane region" description="Helical" evidence="1">
    <location>
        <begin position="170"/>
        <end position="190"/>
    </location>
</feature>
<keyword evidence="3" id="KW-0482">Metalloprotease</keyword>
<feature type="domain" description="CAAX prenyl protease 2/Lysostaphin resistance protein A-like" evidence="2">
    <location>
        <begin position="136"/>
        <end position="232"/>
    </location>
</feature>
<evidence type="ECO:0000313" key="4">
    <source>
        <dbReference type="Proteomes" id="UP000467124"/>
    </source>
</evidence>
<keyword evidence="1" id="KW-0472">Membrane</keyword>
<accession>A0A7K2IR31</accession>